<organism evidence="1 2">
    <name type="scientific">Macrosiphum euphorbiae</name>
    <name type="common">potato aphid</name>
    <dbReference type="NCBI Taxonomy" id="13131"/>
    <lineage>
        <taxon>Eukaryota</taxon>
        <taxon>Metazoa</taxon>
        <taxon>Ecdysozoa</taxon>
        <taxon>Arthropoda</taxon>
        <taxon>Hexapoda</taxon>
        <taxon>Insecta</taxon>
        <taxon>Pterygota</taxon>
        <taxon>Neoptera</taxon>
        <taxon>Paraneoptera</taxon>
        <taxon>Hemiptera</taxon>
        <taxon>Sternorrhyncha</taxon>
        <taxon>Aphidomorpha</taxon>
        <taxon>Aphidoidea</taxon>
        <taxon>Aphididae</taxon>
        <taxon>Macrosiphini</taxon>
        <taxon>Macrosiphum</taxon>
    </lineage>
</organism>
<accession>A0AAV0VTD7</accession>
<gene>
    <name evidence="1" type="ORF">MEUPH1_LOCUS3734</name>
</gene>
<sequence>MTSVDDEDIFRVFADRVFTARLFSVGISLASLVPAAVKPRFCEPFDTLYVCSMPNIHVQFCSSRDLVIESSELADGQTRVHFASLQLHSDVPEDLRCDETEPAVQEAAAERPKTIWKRTKRFLRRVFCCA</sequence>
<protein>
    <submittedName>
        <fullName evidence="1">Uncharacterized protein</fullName>
    </submittedName>
</protein>
<evidence type="ECO:0000313" key="2">
    <source>
        <dbReference type="Proteomes" id="UP001160148"/>
    </source>
</evidence>
<dbReference type="Proteomes" id="UP001160148">
    <property type="component" value="Unassembled WGS sequence"/>
</dbReference>
<comment type="caution">
    <text evidence="1">The sequence shown here is derived from an EMBL/GenBank/DDBJ whole genome shotgun (WGS) entry which is preliminary data.</text>
</comment>
<dbReference type="EMBL" id="CARXXK010000001">
    <property type="protein sequence ID" value="CAI6346875.1"/>
    <property type="molecule type" value="Genomic_DNA"/>
</dbReference>
<name>A0AAV0VTD7_9HEMI</name>
<evidence type="ECO:0000313" key="1">
    <source>
        <dbReference type="EMBL" id="CAI6346875.1"/>
    </source>
</evidence>
<keyword evidence="2" id="KW-1185">Reference proteome</keyword>
<proteinExistence type="predicted"/>
<reference evidence="1 2" key="1">
    <citation type="submission" date="2023-01" db="EMBL/GenBank/DDBJ databases">
        <authorList>
            <person name="Whitehead M."/>
        </authorList>
    </citation>
    <scope>NUCLEOTIDE SEQUENCE [LARGE SCALE GENOMIC DNA]</scope>
</reference>
<dbReference type="AlphaFoldDB" id="A0AAV0VTD7"/>